<sequence length="267" mass="30062">MDEVKMKQPAGGVQLGTISEEKPLTNQQQGIQNLVPTQAQTKSGPNLAKRYLLEDNPNTNHLLQNYSKGPREEYLKIGVPLYEASIKCDWKEAEKILTNKDNEELGLVRCSITENEETALHVAASANVPRKVEKFVENLMKLMTKEDLELENANYNTALYLAAADGNFETVKIMMEKNDKLLSIPGGGSQYSKPELMPIYAAALFGNHELARYMYDKSNDLTEGCWTDKTRCWLLEKCVDNNMFGMLSNCSSLIARHLVFNLLVSVY</sequence>
<name>A0A2U1PII9_ARTAN</name>
<dbReference type="SMART" id="SM00248">
    <property type="entry name" value="ANK"/>
    <property type="match status" value="3"/>
</dbReference>
<dbReference type="Pfam" id="PF12796">
    <property type="entry name" value="Ank_2"/>
    <property type="match status" value="1"/>
</dbReference>
<dbReference type="PANTHER" id="PTHR24121">
    <property type="entry name" value="NO MECHANORECEPTOR POTENTIAL C, ISOFORM D-RELATED"/>
    <property type="match status" value="1"/>
</dbReference>
<dbReference type="STRING" id="35608.A0A2U1PII9"/>
<protein>
    <submittedName>
        <fullName evidence="1">Ankyrin repeat-containing domain, PGG domain protein</fullName>
    </submittedName>
</protein>
<keyword evidence="2" id="KW-1185">Reference proteome</keyword>
<evidence type="ECO:0000313" key="1">
    <source>
        <dbReference type="EMBL" id="PWA85570.1"/>
    </source>
</evidence>
<dbReference type="Proteomes" id="UP000245207">
    <property type="component" value="Unassembled WGS sequence"/>
</dbReference>
<dbReference type="AlphaFoldDB" id="A0A2U1PII9"/>
<dbReference type="EMBL" id="PKPP01001106">
    <property type="protein sequence ID" value="PWA85570.1"/>
    <property type="molecule type" value="Genomic_DNA"/>
</dbReference>
<dbReference type="OrthoDB" id="1930691at2759"/>
<reference evidence="1 2" key="1">
    <citation type="journal article" date="2018" name="Mol. Plant">
        <title>The genome of Artemisia annua provides insight into the evolution of Asteraceae family and artemisinin biosynthesis.</title>
        <authorList>
            <person name="Shen Q."/>
            <person name="Zhang L."/>
            <person name="Liao Z."/>
            <person name="Wang S."/>
            <person name="Yan T."/>
            <person name="Shi P."/>
            <person name="Liu M."/>
            <person name="Fu X."/>
            <person name="Pan Q."/>
            <person name="Wang Y."/>
            <person name="Lv Z."/>
            <person name="Lu X."/>
            <person name="Zhang F."/>
            <person name="Jiang W."/>
            <person name="Ma Y."/>
            <person name="Chen M."/>
            <person name="Hao X."/>
            <person name="Li L."/>
            <person name="Tang Y."/>
            <person name="Lv G."/>
            <person name="Zhou Y."/>
            <person name="Sun X."/>
            <person name="Brodelius P.E."/>
            <person name="Rose J.K.C."/>
            <person name="Tang K."/>
        </authorList>
    </citation>
    <scope>NUCLEOTIDE SEQUENCE [LARGE SCALE GENOMIC DNA]</scope>
    <source>
        <strain evidence="2">cv. Huhao1</strain>
        <tissue evidence="1">Leaf</tissue>
    </source>
</reference>
<organism evidence="1 2">
    <name type="scientific">Artemisia annua</name>
    <name type="common">Sweet wormwood</name>
    <dbReference type="NCBI Taxonomy" id="35608"/>
    <lineage>
        <taxon>Eukaryota</taxon>
        <taxon>Viridiplantae</taxon>
        <taxon>Streptophyta</taxon>
        <taxon>Embryophyta</taxon>
        <taxon>Tracheophyta</taxon>
        <taxon>Spermatophyta</taxon>
        <taxon>Magnoliopsida</taxon>
        <taxon>eudicotyledons</taxon>
        <taxon>Gunneridae</taxon>
        <taxon>Pentapetalae</taxon>
        <taxon>asterids</taxon>
        <taxon>campanulids</taxon>
        <taxon>Asterales</taxon>
        <taxon>Asteraceae</taxon>
        <taxon>Asteroideae</taxon>
        <taxon>Anthemideae</taxon>
        <taxon>Artemisiinae</taxon>
        <taxon>Artemisia</taxon>
    </lineage>
</organism>
<dbReference type="Gene3D" id="1.25.40.20">
    <property type="entry name" value="Ankyrin repeat-containing domain"/>
    <property type="match status" value="1"/>
</dbReference>
<dbReference type="PANTHER" id="PTHR24121:SF16">
    <property type="entry name" value="NON-SPECIFIC SERINE_THREONINE PROTEIN KINASE"/>
    <property type="match status" value="1"/>
</dbReference>
<evidence type="ECO:0000313" key="2">
    <source>
        <dbReference type="Proteomes" id="UP000245207"/>
    </source>
</evidence>
<dbReference type="InterPro" id="IPR036770">
    <property type="entry name" value="Ankyrin_rpt-contain_sf"/>
</dbReference>
<dbReference type="SUPFAM" id="SSF48403">
    <property type="entry name" value="Ankyrin repeat"/>
    <property type="match status" value="1"/>
</dbReference>
<dbReference type="InterPro" id="IPR002110">
    <property type="entry name" value="Ankyrin_rpt"/>
</dbReference>
<accession>A0A2U1PII9</accession>
<gene>
    <name evidence="1" type="ORF">CTI12_AA064910</name>
</gene>
<comment type="caution">
    <text evidence="1">The sequence shown here is derived from an EMBL/GenBank/DDBJ whole genome shotgun (WGS) entry which is preliminary data.</text>
</comment>
<proteinExistence type="predicted"/>